<evidence type="ECO:0000256" key="1">
    <source>
        <dbReference type="SAM" id="MobiDB-lite"/>
    </source>
</evidence>
<dbReference type="GeneID" id="85328168"/>
<dbReference type="AlphaFoldDB" id="A0AA40B4L3"/>
<evidence type="ECO:0000313" key="2">
    <source>
        <dbReference type="EMBL" id="KAK0727616.1"/>
    </source>
</evidence>
<dbReference type="EMBL" id="JAUIRO010000002">
    <property type="protein sequence ID" value="KAK0727616.1"/>
    <property type="molecule type" value="Genomic_DNA"/>
</dbReference>
<name>A0AA40B4L3_9PEZI</name>
<gene>
    <name evidence="2" type="ORF">B0T26DRAFT_747928</name>
</gene>
<protein>
    <submittedName>
        <fullName evidence="2">Uncharacterized protein</fullName>
    </submittedName>
</protein>
<feature type="compositionally biased region" description="Gly residues" evidence="1">
    <location>
        <begin position="129"/>
        <end position="139"/>
    </location>
</feature>
<evidence type="ECO:0000313" key="3">
    <source>
        <dbReference type="Proteomes" id="UP001172101"/>
    </source>
</evidence>
<reference evidence="2" key="1">
    <citation type="submission" date="2023-06" db="EMBL/GenBank/DDBJ databases">
        <title>Genome-scale phylogeny and comparative genomics of the fungal order Sordariales.</title>
        <authorList>
            <consortium name="Lawrence Berkeley National Laboratory"/>
            <person name="Hensen N."/>
            <person name="Bonometti L."/>
            <person name="Westerberg I."/>
            <person name="Brannstrom I.O."/>
            <person name="Guillou S."/>
            <person name="Cros-Aarteil S."/>
            <person name="Calhoun S."/>
            <person name="Haridas S."/>
            <person name="Kuo A."/>
            <person name="Mondo S."/>
            <person name="Pangilinan J."/>
            <person name="Riley R."/>
            <person name="LaButti K."/>
            <person name="Andreopoulos B."/>
            <person name="Lipzen A."/>
            <person name="Chen C."/>
            <person name="Yanf M."/>
            <person name="Daum C."/>
            <person name="Ng V."/>
            <person name="Clum A."/>
            <person name="Steindorff A."/>
            <person name="Ohm R."/>
            <person name="Martin F."/>
            <person name="Silar P."/>
            <person name="Natvig D."/>
            <person name="Lalanne C."/>
            <person name="Gautier V."/>
            <person name="Ament-velasquez S.L."/>
            <person name="Kruys A."/>
            <person name="Hutchinson M.I."/>
            <person name="Powell A.J."/>
            <person name="Barry K."/>
            <person name="Miller A.N."/>
            <person name="Grigoriev I.V."/>
            <person name="Debuchy R."/>
            <person name="Gladieux P."/>
            <person name="Thoren M.H."/>
            <person name="Johannesson H."/>
        </authorList>
    </citation>
    <scope>NUCLEOTIDE SEQUENCE</scope>
    <source>
        <strain evidence="2">SMH2392-1A</strain>
    </source>
</reference>
<dbReference type="RefSeq" id="XP_060300471.1">
    <property type="nucleotide sequence ID" value="XM_060444898.1"/>
</dbReference>
<dbReference type="Proteomes" id="UP001172101">
    <property type="component" value="Unassembled WGS sequence"/>
</dbReference>
<accession>A0AA40B4L3</accession>
<sequence length="139" mass="14278">MSPSNKPLRQLAAEKLHGKGANPSQLGDPISMKAETSDLTSLAETGGAGDDAGFPETVRTPPSSSGGSHEEKKLRGGHHVRGMMTEEIREGRALPPSKSLEGDATSLKAEKTAGADPADHDNGPRASRGSGGKARGSKI</sequence>
<keyword evidence="3" id="KW-1185">Reference proteome</keyword>
<organism evidence="2 3">
    <name type="scientific">Lasiosphaeria miniovina</name>
    <dbReference type="NCBI Taxonomy" id="1954250"/>
    <lineage>
        <taxon>Eukaryota</taxon>
        <taxon>Fungi</taxon>
        <taxon>Dikarya</taxon>
        <taxon>Ascomycota</taxon>
        <taxon>Pezizomycotina</taxon>
        <taxon>Sordariomycetes</taxon>
        <taxon>Sordariomycetidae</taxon>
        <taxon>Sordariales</taxon>
        <taxon>Lasiosphaeriaceae</taxon>
        <taxon>Lasiosphaeria</taxon>
    </lineage>
</organism>
<feature type="compositionally biased region" description="Basic and acidic residues" evidence="1">
    <location>
        <begin position="108"/>
        <end position="123"/>
    </location>
</feature>
<feature type="region of interest" description="Disordered" evidence="1">
    <location>
        <begin position="1"/>
        <end position="139"/>
    </location>
</feature>
<comment type="caution">
    <text evidence="2">The sequence shown here is derived from an EMBL/GenBank/DDBJ whole genome shotgun (WGS) entry which is preliminary data.</text>
</comment>
<proteinExistence type="predicted"/>